<organism evidence="3 4">
    <name type="scientific">Agrocybe chaxingu</name>
    <dbReference type="NCBI Taxonomy" id="84603"/>
    <lineage>
        <taxon>Eukaryota</taxon>
        <taxon>Fungi</taxon>
        <taxon>Dikarya</taxon>
        <taxon>Basidiomycota</taxon>
        <taxon>Agaricomycotina</taxon>
        <taxon>Agaricomycetes</taxon>
        <taxon>Agaricomycetidae</taxon>
        <taxon>Agaricales</taxon>
        <taxon>Agaricineae</taxon>
        <taxon>Strophariaceae</taxon>
        <taxon>Agrocybe</taxon>
    </lineage>
</organism>
<dbReference type="InterPro" id="IPR027417">
    <property type="entry name" value="P-loop_NTPase"/>
</dbReference>
<protein>
    <recommendedName>
        <fullName evidence="2">Nephrocystin 3-like N-terminal domain-containing protein</fullName>
    </recommendedName>
</protein>
<evidence type="ECO:0000313" key="4">
    <source>
        <dbReference type="Proteomes" id="UP001148786"/>
    </source>
</evidence>
<dbReference type="Gene3D" id="3.40.50.300">
    <property type="entry name" value="P-loop containing nucleotide triphosphate hydrolases"/>
    <property type="match status" value="1"/>
</dbReference>
<comment type="caution">
    <text evidence="3">The sequence shown here is derived from an EMBL/GenBank/DDBJ whole genome shotgun (WGS) entry which is preliminary data.</text>
</comment>
<evidence type="ECO:0000256" key="1">
    <source>
        <dbReference type="ARBA" id="ARBA00022737"/>
    </source>
</evidence>
<evidence type="ECO:0000313" key="3">
    <source>
        <dbReference type="EMBL" id="KAJ3515591.1"/>
    </source>
</evidence>
<proteinExistence type="predicted"/>
<accession>A0A9W8TD27</accession>
<dbReference type="SUPFAM" id="SSF52540">
    <property type="entry name" value="P-loop containing nucleoside triphosphate hydrolases"/>
    <property type="match status" value="1"/>
</dbReference>
<dbReference type="Proteomes" id="UP001148786">
    <property type="component" value="Unassembled WGS sequence"/>
</dbReference>
<dbReference type="PANTHER" id="PTHR10039:SF17">
    <property type="entry name" value="FUNGAL STAND N-TERMINAL GOODBYE DOMAIN-CONTAINING PROTEIN-RELATED"/>
    <property type="match status" value="1"/>
</dbReference>
<reference evidence="3" key="1">
    <citation type="submission" date="2022-07" db="EMBL/GenBank/DDBJ databases">
        <title>Genome Sequence of Agrocybe chaxingu.</title>
        <authorList>
            <person name="Buettner E."/>
        </authorList>
    </citation>
    <scope>NUCLEOTIDE SEQUENCE</scope>
    <source>
        <strain evidence="3">MP-N11</strain>
    </source>
</reference>
<dbReference type="OrthoDB" id="2928561at2759"/>
<dbReference type="EMBL" id="JANKHO010000089">
    <property type="protein sequence ID" value="KAJ3515591.1"/>
    <property type="molecule type" value="Genomic_DNA"/>
</dbReference>
<dbReference type="Pfam" id="PF24883">
    <property type="entry name" value="NPHP3_N"/>
    <property type="match status" value="1"/>
</dbReference>
<evidence type="ECO:0000259" key="2">
    <source>
        <dbReference type="Pfam" id="PF24883"/>
    </source>
</evidence>
<sequence length="797" mass="90419">MFTHSSEVVVTHSHLSSVNYHSQGQSAFEKLHASIAEGAMHDSSERYDPPKCHPGTRQTVLKKLFDWILDHQDTFIHWLYGPAGAGKSAIMQTLALQLHEKGLLIATFFFSRTIAAQSNEKRLVATIAYQLAVAIPSTRPHIQKAIELDPAVLLKSLETQFQQLVITPLNRVIDEGRLLPPEPTVILIDGLDECNDSAVQRYILTCLAAIPERCKFPLGFVAASRPELPLIRAFSTEFILPSVQHSFRWTTPFPSIDNRNVRDGIILDPPSIADRLVRTDLEDTVLEATGDIRKFLEAKFKEIRDHHPLRAYIPIFWPSSDVIDTLVRKSSGQFIFASTVARYISHPQSHPHRRLETILSLSPICPNEPSPFVELDALYSHIFQVLQPDVQELALQILGLLLFHNDSGRLFTRNINEIEDFLRLQEGTVIEVLSGLVAVIKTDGLGEIRFLHASMEDFLLSKGRSGKFHISRPKLGELYARMCLQYFTHGKSSKIYERSIHFLSAYCRYAMATVTLQRDFLTLDIDAIGRRSSDLARHEHTRHIFLRKDILLFILQIYQYCSAMLKVENSVDFMAKCQAVVETFIRNQLEVYRSRDPLILRLLLAYVAEGKDSRLIDQSLMPGTSYSGETDFKYTLRSMADQLFAPLGPVPFVSKQVSDADATSLFLSVRFSEYWKKNPPINYIGIAEKHLTSDDFSNVAWHTAAYITSTHATWFLATTQDHQRLKDNLCDGRCLQVGTHCTCITPPDGDVGDPCEKFHYCHVLQLKHQAYEAYEDHYTEHLDLEEPVVKDTTVTGV</sequence>
<feature type="domain" description="Nephrocystin 3-like N-terminal" evidence="2">
    <location>
        <begin position="58"/>
        <end position="225"/>
    </location>
</feature>
<name>A0A9W8TD27_9AGAR</name>
<dbReference type="PANTHER" id="PTHR10039">
    <property type="entry name" value="AMELOGENIN"/>
    <property type="match status" value="1"/>
</dbReference>
<keyword evidence="1" id="KW-0677">Repeat</keyword>
<gene>
    <name evidence="3" type="ORF">NLJ89_g1661</name>
</gene>
<dbReference type="AlphaFoldDB" id="A0A9W8TD27"/>
<keyword evidence="4" id="KW-1185">Reference proteome</keyword>
<dbReference type="InterPro" id="IPR056884">
    <property type="entry name" value="NPHP3-like_N"/>
</dbReference>